<reference evidence="9 10" key="1">
    <citation type="journal article" date="2015" name="Stand. Genomic Sci.">
        <title>Complete genome sequence and description of Salinispira pacifica gen. nov., sp. nov., a novel spirochaete isolated form a hypersaline microbial mat.</title>
        <authorList>
            <person name="Ben Hania W."/>
            <person name="Joseph M."/>
            <person name="Schumann P."/>
            <person name="Bunk B."/>
            <person name="Fiebig A."/>
            <person name="Sproer C."/>
            <person name="Klenk H.P."/>
            <person name="Fardeau M.L."/>
            <person name="Spring S."/>
        </authorList>
    </citation>
    <scope>NUCLEOTIDE SEQUENCE [LARGE SCALE GENOMIC DNA]</scope>
    <source>
        <strain evidence="9 10">L21-RPul-D2</strain>
    </source>
</reference>
<name>V5WKQ4_9SPIO</name>
<keyword evidence="10" id="KW-1185">Reference proteome</keyword>
<keyword evidence="3" id="KW-0808">Transferase</keyword>
<protein>
    <recommendedName>
        <fullName evidence="2">histidine kinase</fullName>
        <ecNumber evidence="2">2.7.13.3</ecNumber>
    </recommendedName>
</protein>
<sequence>MFLLDHQQVEDMQHDKVNVSSFFQVSEILFYLTNLFIFIGLVQYTVRDMQNVMIPLGIADLVVIIIQVLLLILVFAGVINRNTAMAALLFLSIFLFQLSAVVNNNLGGNVDLQIAITTFISLLFASLAAFTVSKYMALGIGAVNLLFFIGTSLYYESARMMNDLVFFTTIILGYTIAMYYYRHSLESLAESLYDSYRLVKKQKIELELLKDKAEKINEVNRPFVVFGKNTSGLIHDFKNDLGTLGASGQLLKMKIRQNKAVTLEDIEDLEEHIGRIDSRVETIKYVVSASNHRDMEDIPLKRLINATLYPFRLTADLKNRIIFDELVHGEPEVRASRYRLVQILENLIRNSCEAIVDEQDRRQLFEIEDERADIPESIEEMLQNQERLGKVRVEARPVEAAVLLAIEDNGPGFSMCRDCESSNCIDCMEFEIGKTTKDYGSGLGLVSVIEAVSAMKGAMRISAVKPQGARVEILLPQEPSRPLSQEFVVSMGFSSRIRG</sequence>
<dbReference type="InterPro" id="IPR003594">
    <property type="entry name" value="HATPase_dom"/>
</dbReference>
<dbReference type="PROSITE" id="PS50109">
    <property type="entry name" value="HIS_KIN"/>
    <property type="match status" value="1"/>
</dbReference>
<keyword evidence="6" id="KW-0067">ATP-binding</keyword>
<dbReference type="eggNOG" id="COG5000">
    <property type="taxonomic scope" value="Bacteria"/>
</dbReference>
<dbReference type="GO" id="GO:0000155">
    <property type="term" value="F:phosphorelay sensor kinase activity"/>
    <property type="evidence" value="ECO:0007669"/>
    <property type="project" value="TreeGrafter"/>
</dbReference>
<feature type="transmembrane region" description="Helical" evidence="7">
    <location>
        <begin position="85"/>
        <end position="103"/>
    </location>
</feature>
<evidence type="ECO:0000256" key="2">
    <source>
        <dbReference type="ARBA" id="ARBA00012438"/>
    </source>
</evidence>
<dbReference type="KEGG" id="slr:L21SP2_3063"/>
<evidence type="ECO:0000313" key="10">
    <source>
        <dbReference type="Proteomes" id="UP000018680"/>
    </source>
</evidence>
<keyword evidence="7" id="KW-1133">Transmembrane helix</keyword>
<keyword evidence="4" id="KW-0547">Nucleotide-binding</keyword>
<dbReference type="OrthoDB" id="9815750at2"/>
<organism evidence="9 10">
    <name type="scientific">Salinispira pacifica</name>
    <dbReference type="NCBI Taxonomy" id="1307761"/>
    <lineage>
        <taxon>Bacteria</taxon>
        <taxon>Pseudomonadati</taxon>
        <taxon>Spirochaetota</taxon>
        <taxon>Spirochaetia</taxon>
        <taxon>Spirochaetales</taxon>
        <taxon>Spirochaetaceae</taxon>
        <taxon>Salinispira</taxon>
    </lineage>
</organism>
<dbReference type="GO" id="GO:0005524">
    <property type="term" value="F:ATP binding"/>
    <property type="evidence" value="ECO:0007669"/>
    <property type="project" value="UniProtKB-KW"/>
</dbReference>
<proteinExistence type="predicted"/>
<evidence type="ECO:0000256" key="5">
    <source>
        <dbReference type="ARBA" id="ARBA00022777"/>
    </source>
</evidence>
<feature type="transmembrane region" description="Helical" evidence="7">
    <location>
        <begin position="164"/>
        <end position="181"/>
    </location>
</feature>
<feature type="transmembrane region" description="Helical" evidence="7">
    <location>
        <begin position="110"/>
        <end position="129"/>
    </location>
</feature>
<feature type="transmembrane region" description="Helical" evidence="7">
    <location>
        <begin position="58"/>
        <end position="79"/>
    </location>
</feature>
<evidence type="ECO:0000256" key="4">
    <source>
        <dbReference type="ARBA" id="ARBA00022741"/>
    </source>
</evidence>
<dbReference type="EMBL" id="CP006939">
    <property type="protein sequence ID" value="AHC16407.1"/>
    <property type="molecule type" value="Genomic_DNA"/>
</dbReference>
<dbReference type="PANTHER" id="PTHR44936:SF10">
    <property type="entry name" value="SENSOR PROTEIN RSTB"/>
    <property type="match status" value="1"/>
</dbReference>
<dbReference type="AlphaFoldDB" id="V5WKQ4"/>
<evidence type="ECO:0000256" key="1">
    <source>
        <dbReference type="ARBA" id="ARBA00000085"/>
    </source>
</evidence>
<evidence type="ECO:0000259" key="8">
    <source>
        <dbReference type="PROSITE" id="PS50109"/>
    </source>
</evidence>
<dbReference type="InterPro" id="IPR036890">
    <property type="entry name" value="HATPase_C_sf"/>
</dbReference>
<gene>
    <name evidence="9" type="ORF">L21SP2_3063</name>
</gene>
<dbReference type="Gene3D" id="3.30.565.10">
    <property type="entry name" value="Histidine kinase-like ATPase, C-terminal domain"/>
    <property type="match status" value="1"/>
</dbReference>
<dbReference type="EC" id="2.7.13.3" evidence="2"/>
<dbReference type="PANTHER" id="PTHR44936">
    <property type="entry name" value="SENSOR PROTEIN CREC"/>
    <property type="match status" value="1"/>
</dbReference>
<dbReference type="InterPro" id="IPR005467">
    <property type="entry name" value="His_kinase_dom"/>
</dbReference>
<dbReference type="Proteomes" id="UP000018680">
    <property type="component" value="Chromosome"/>
</dbReference>
<feature type="transmembrane region" description="Helical" evidence="7">
    <location>
        <begin position="28"/>
        <end position="46"/>
    </location>
</feature>
<dbReference type="HOGENOM" id="CLU_546154_0_0_12"/>
<evidence type="ECO:0000256" key="7">
    <source>
        <dbReference type="SAM" id="Phobius"/>
    </source>
</evidence>
<dbReference type="GO" id="GO:0005886">
    <property type="term" value="C:plasma membrane"/>
    <property type="evidence" value="ECO:0007669"/>
    <property type="project" value="TreeGrafter"/>
</dbReference>
<keyword evidence="7" id="KW-0472">Membrane</keyword>
<accession>V5WKQ4</accession>
<keyword evidence="5" id="KW-0418">Kinase</keyword>
<dbReference type="InterPro" id="IPR004358">
    <property type="entry name" value="Sig_transdc_His_kin-like_C"/>
</dbReference>
<dbReference type="PRINTS" id="PR00344">
    <property type="entry name" value="BCTRLSENSOR"/>
</dbReference>
<feature type="domain" description="Histidine kinase" evidence="8">
    <location>
        <begin position="232"/>
        <end position="479"/>
    </location>
</feature>
<feature type="transmembrane region" description="Helical" evidence="7">
    <location>
        <begin position="135"/>
        <end position="155"/>
    </location>
</feature>
<evidence type="ECO:0000313" key="9">
    <source>
        <dbReference type="EMBL" id="AHC16407.1"/>
    </source>
</evidence>
<dbReference type="Pfam" id="PF02518">
    <property type="entry name" value="HATPase_c"/>
    <property type="match status" value="1"/>
</dbReference>
<evidence type="ECO:0000256" key="6">
    <source>
        <dbReference type="ARBA" id="ARBA00022840"/>
    </source>
</evidence>
<keyword evidence="7" id="KW-0812">Transmembrane</keyword>
<dbReference type="SUPFAM" id="SSF55874">
    <property type="entry name" value="ATPase domain of HSP90 chaperone/DNA topoisomerase II/histidine kinase"/>
    <property type="match status" value="1"/>
</dbReference>
<dbReference type="InterPro" id="IPR050980">
    <property type="entry name" value="2C_sensor_his_kinase"/>
</dbReference>
<evidence type="ECO:0000256" key="3">
    <source>
        <dbReference type="ARBA" id="ARBA00022679"/>
    </source>
</evidence>
<dbReference type="STRING" id="1307761.L21SP2_3063"/>
<comment type="catalytic activity">
    <reaction evidence="1">
        <text>ATP + protein L-histidine = ADP + protein N-phospho-L-histidine.</text>
        <dbReference type="EC" id="2.7.13.3"/>
    </reaction>
</comment>